<proteinExistence type="predicted"/>
<dbReference type="EMBL" id="MU005585">
    <property type="protein sequence ID" value="KAF2682952.1"/>
    <property type="molecule type" value="Genomic_DNA"/>
</dbReference>
<dbReference type="Gene3D" id="3.90.180.10">
    <property type="entry name" value="Medium-chain alcohol dehydrogenases, catalytic domain"/>
    <property type="match status" value="1"/>
</dbReference>
<gene>
    <name evidence="3" type="ORF">K458DRAFT_48806</name>
</gene>
<dbReference type="InterPro" id="IPR045010">
    <property type="entry name" value="MDR_fam"/>
</dbReference>
<evidence type="ECO:0000313" key="3">
    <source>
        <dbReference type="EMBL" id="KAF2682952.1"/>
    </source>
</evidence>
<dbReference type="PANTHER" id="PTHR43205">
    <property type="entry name" value="PROSTAGLANDIN REDUCTASE"/>
    <property type="match status" value="1"/>
</dbReference>
<dbReference type="Pfam" id="PF00107">
    <property type="entry name" value="ADH_zinc_N"/>
    <property type="match status" value="1"/>
</dbReference>
<dbReference type="SUPFAM" id="SSF50129">
    <property type="entry name" value="GroES-like"/>
    <property type="match status" value="1"/>
</dbReference>
<dbReference type="SUPFAM" id="SSF51735">
    <property type="entry name" value="NAD(P)-binding Rossmann-fold domains"/>
    <property type="match status" value="1"/>
</dbReference>
<keyword evidence="1" id="KW-0560">Oxidoreductase</keyword>
<dbReference type="InterPro" id="IPR020843">
    <property type="entry name" value="ER"/>
</dbReference>
<feature type="domain" description="Enoyl reductase (ER)" evidence="2">
    <location>
        <begin position="20"/>
        <end position="344"/>
    </location>
</feature>
<accession>A0A6G1IXG8</accession>
<evidence type="ECO:0000259" key="2">
    <source>
        <dbReference type="SMART" id="SM00829"/>
    </source>
</evidence>
<dbReference type="InterPro" id="IPR036291">
    <property type="entry name" value="NAD(P)-bd_dom_sf"/>
</dbReference>
<protein>
    <submittedName>
        <fullName evidence="3">Putative zinc-type alcohol dehydrogenase-like protein PB24D3.08c</fullName>
    </submittedName>
</protein>
<dbReference type="InterPro" id="IPR011032">
    <property type="entry name" value="GroES-like_sf"/>
</dbReference>
<dbReference type="AlphaFoldDB" id="A0A6G1IXG8"/>
<name>A0A6G1IXG8_9PLEO</name>
<dbReference type="InterPro" id="IPR013149">
    <property type="entry name" value="ADH-like_C"/>
</dbReference>
<dbReference type="FunFam" id="3.40.50.720:FF:000121">
    <property type="entry name" value="Prostaglandin reductase 2"/>
    <property type="match status" value="1"/>
</dbReference>
<dbReference type="InterPro" id="IPR041694">
    <property type="entry name" value="ADH_N_2"/>
</dbReference>
<dbReference type="Pfam" id="PF16884">
    <property type="entry name" value="ADH_N_2"/>
    <property type="match status" value="1"/>
</dbReference>
<dbReference type="PANTHER" id="PTHR43205:SF7">
    <property type="entry name" value="PROSTAGLANDIN REDUCTASE 1"/>
    <property type="match status" value="1"/>
</dbReference>
<reference evidence="3" key="1">
    <citation type="journal article" date="2020" name="Stud. Mycol.">
        <title>101 Dothideomycetes genomes: a test case for predicting lifestyles and emergence of pathogens.</title>
        <authorList>
            <person name="Haridas S."/>
            <person name="Albert R."/>
            <person name="Binder M."/>
            <person name="Bloem J."/>
            <person name="Labutti K."/>
            <person name="Salamov A."/>
            <person name="Andreopoulos B."/>
            <person name="Baker S."/>
            <person name="Barry K."/>
            <person name="Bills G."/>
            <person name="Bluhm B."/>
            <person name="Cannon C."/>
            <person name="Castanera R."/>
            <person name="Culley D."/>
            <person name="Daum C."/>
            <person name="Ezra D."/>
            <person name="Gonzalez J."/>
            <person name="Henrissat B."/>
            <person name="Kuo A."/>
            <person name="Liang C."/>
            <person name="Lipzen A."/>
            <person name="Lutzoni F."/>
            <person name="Magnuson J."/>
            <person name="Mondo S."/>
            <person name="Nolan M."/>
            <person name="Ohm R."/>
            <person name="Pangilinan J."/>
            <person name="Park H.-J."/>
            <person name="Ramirez L."/>
            <person name="Alfaro M."/>
            <person name="Sun H."/>
            <person name="Tritt A."/>
            <person name="Yoshinaga Y."/>
            <person name="Zwiers L.-H."/>
            <person name="Turgeon B."/>
            <person name="Goodwin S."/>
            <person name="Spatafora J."/>
            <person name="Crous P."/>
            <person name="Grigoriev I."/>
        </authorList>
    </citation>
    <scope>NUCLEOTIDE SEQUENCE</scope>
    <source>
        <strain evidence="3">CBS 122367</strain>
    </source>
</reference>
<dbReference type="GO" id="GO:0016628">
    <property type="term" value="F:oxidoreductase activity, acting on the CH-CH group of donors, NAD or NADP as acceptor"/>
    <property type="evidence" value="ECO:0007669"/>
    <property type="project" value="InterPro"/>
</dbReference>
<dbReference type="CDD" id="cd05288">
    <property type="entry name" value="PGDH"/>
    <property type="match status" value="1"/>
</dbReference>
<dbReference type="Gene3D" id="3.40.50.720">
    <property type="entry name" value="NAD(P)-binding Rossmann-like Domain"/>
    <property type="match status" value="1"/>
</dbReference>
<dbReference type="Proteomes" id="UP000799291">
    <property type="component" value="Unassembled WGS sequence"/>
</dbReference>
<evidence type="ECO:0000313" key="4">
    <source>
        <dbReference type="Proteomes" id="UP000799291"/>
    </source>
</evidence>
<dbReference type="SMART" id="SM00829">
    <property type="entry name" value="PKS_ER"/>
    <property type="match status" value="1"/>
</dbReference>
<organism evidence="3 4">
    <name type="scientific">Lentithecium fluviatile CBS 122367</name>
    <dbReference type="NCBI Taxonomy" id="1168545"/>
    <lineage>
        <taxon>Eukaryota</taxon>
        <taxon>Fungi</taxon>
        <taxon>Dikarya</taxon>
        <taxon>Ascomycota</taxon>
        <taxon>Pezizomycotina</taxon>
        <taxon>Dothideomycetes</taxon>
        <taxon>Pleosporomycetidae</taxon>
        <taxon>Pleosporales</taxon>
        <taxon>Massarineae</taxon>
        <taxon>Lentitheciaceae</taxon>
        <taxon>Lentithecium</taxon>
    </lineage>
</organism>
<keyword evidence="4" id="KW-1185">Reference proteome</keyword>
<dbReference type="OrthoDB" id="809632at2759"/>
<evidence type="ECO:0000256" key="1">
    <source>
        <dbReference type="ARBA" id="ARBA00023002"/>
    </source>
</evidence>
<sequence length="351" mass="38256">MVANKGLIFKKVPEAFPVIGEHLDVETREFDIDTEPPEGGLTVKNLFLSFDPYQRGCMREPDNYTYQPPFTPGQPIISGAVSKVLKSAVTGFEPGDVVWGMLGSEEYSVVPPFLMSTVRKVENPLGLDLILFTGALGVCGLSAWASLYEIGKPKRGQTIFVSAASGGVGQIVGQLAKMEGLRVIGSVGSDEKLNFILEELGFDAGFNYKKEGVEAALERLAPEGLDIYYDNVGGETLDVALSHMKDFGRIVSCGMVSQYNLPQPLKYGLQRGMNIFLKRLTIQGFIISDPQFVGPHVGDFFPKMSVWLKEGRIKTKESVTVGMENAATSYLGMFRGDNFGKTVLQVADLEG</sequence>